<reference evidence="2" key="1">
    <citation type="submission" date="2022-08" db="EMBL/GenBank/DDBJ databases">
        <title>A Global Phylogenomic Analysis of the Shiitake Genus Lentinula.</title>
        <authorList>
            <consortium name="DOE Joint Genome Institute"/>
            <person name="Sierra-Patev S."/>
            <person name="Min B."/>
            <person name="Naranjo-Ortiz M."/>
            <person name="Looney B."/>
            <person name="Konkel Z."/>
            <person name="Slot J.C."/>
            <person name="Sakamoto Y."/>
            <person name="Steenwyk J.L."/>
            <person name="Rokas A."/>
            <person name="Carro J."/>
            <person name="Camarero S."/>
            <person name="Ferreira P."/>
            <person name="Molpeceres G."/>
            <person name="Ruiz-Duenas F.J."/>
            <person name="Serrano A."/>
            <person name="Henrissat B."/>
            <person name="Drula E."/>
            <person name="Hughes K.W."/>
            <person name="Mata J.L."/>
            <person name="Ishikawa N.K."/>
            <person name="Vargas-Isla R."/>
            <person name="Ushijima S."/>
            <person name="Smith C.A."/>
            <person name="Ahrendt S."/>
            <person name="Andreopoulos W."/>
            <person name="He G."/>
            <person name="Labutti K."/>
            <person name="Lipzen A."/>
            <person name="Ng V."/>
            <person name="Riley R."/>
            <person name="Sandor L."/>
            <person name="Barry K."/>
            <person name="Martinez A.T."/>
            <person name="Xiao Y."/>
            <person name="Gibbons J.G."/>
            <person name="Terashima K."/>
            <person name="Grigoriev I.V."/>
            <person name="Hibbett D.S."/>
        </authorList>
    </citation>
    <scope>NUCLEOTIDE SEQUENCE</scope>
    <source>
        <strain evidence="2">RHP3577 ss4</strain>
    </source>
</reference>
<name>A0ABQ8VTV6_9AGAR</name>
<evidence type="ECO:0000256" key="1">
    <source>
        <dbReference type="SAM" id="MobiDB-lite"/>
    </source>
</evidence>
<feature type="region of interest" description="Disordered" evidence="1">
    <location>
        <begin position="101"/>
        <end position="122"/>
    </location>
</feature>
<comment type="caution">
    <text evidence="2">The sequence shown here is derived from an EMBL/GenBank/DDBJ whole genome shotgun (WGS) entry which is preliminary data.</text>
</comment>
<sequence>MPIADFVQTMISRHQQEMLHLLEQYGIWQVSELQRYLETAPSVNVDGASAFANANQFTISGGSFPTVGGNQVVATIHSKDGSMDAQTLSIQQAIATASRYAEQSPRNPFRNPSSLQGSSGAIRTENRTSVSISGASVLANASHFEFGEGVKMFEGALSAVAKNQFILEQGYRRISDYVYMNNRKATESDTKIHMTGHLSNN</sequence>
<evidence type="ECO:0000313" key="3">
    <source>
        <dbReference type="Proteomes" id="UP001150217"/>
    </source>
</evidence>
<gene>
    <name evidence="2" type="ORF">C8R41DRAFT_863791</name>
</gene>
<dbReference type="EMBL" id="JANVFT010000009">
    <property type="protein sequence ID" value="KAJ4499817.1"/>
    <property type="molecule type" value="Genomic_DNA"/>
</dbReference>
<organism evidence="2 3">
    <name type="scientific">Lentinula lateritia</name>
    <dbReference type="NCBI Taxonomy" id="40482"/>
    <lineage>
        <taxon>Eukaryota</taxon>
        <taxon>Fungi</taxon>
        <taxon>Dikarya</taxon>
        <taxon>Basidiomycota</taxon>
        <taxon>Agaricomycotina</taxon>
        <taxon>Agaricomycetes</taxon>
        <taxon>Agaricomycetidae</taxon>
        <taxon>Agaricales</taxon>
        <taxon>Marasmiineae</taxon>
        <taxon>Omphalotaceae</taxon>
        <taxon>Lentinula</taxon>
    </lineage>
</organism>
<accession>A0ABQ8VTV6</accession>
<protein>
    <submittedName>
        <fullName evidence="2">Uncharacterized protein</fullName>
    </submittedName>
</protein>
<evidence type="ECO:0000313" key="2">
    <source>
        <dbReference type="EMBL" id="KAJ4499817.1"/>
    </source>
</evidence>
<proteinExistence type="predicted"/>
<feature type="compositionally biased region" description="Polar residues" evidence="1">
    <location>
        <begin position="104"/>
        <end position="122"/>
    </location>
</feature>
<dbReference type="Proteomes" id="UP001150217">
    <property type="component" value="Unassembled WGS sequence"/>
</dbReference>
<keyword evidence="3" id="KW-1185">Reference proteome</keyword>